<dbReference type="InterPro" id="IPR007081">
    <property type="entry name" value="RNA_pol_Rpb1_5"/>
</dbReference>
<dbReference type="OrthoDB" id="9815296at2"/>
<evidence type="ECO:0000313" key="11">
    <source>
        <dbReference type="EMBL" id="ACI17289.1"/>
    </source>
</evidence>
<dbReference type="Pfam" id="PF05000">
    <property type="entry name" value="RNA_pol_Rpb1_4"/>
    <property type="match status" value="1"/>
</dbReference>
<name>B5Y993_COPPD</name>
<feature type="coiled-coil region" evidence="9">
    <location>
        <begin position="1173"/>
        <end position="1200"/>
    </location>
</feature>
<keyword evidence="7" id="KW-0862">Zinc</keyword>
<keyword evidence="2 7" id="KW-0808">Transferase</keyword>
<evidence type="ECO:0000256" key="1">
    <source>
        <dbReference type="ARBA" id="ARBA00022478"/>
    </source>
</evidence>
<dbReference type="GO" id="GO:0006351">
    <property type="term" value="P:DNA-templated transcription"/>
    <property type="evidence" value="ECO:0007669"/>
    <property type="project" value="UniProtKB-UniRule"/>
</dbReference>
<dbReference type="InterPro" id="IPR007066">
    <property type="entry name" value="RNA_pol_Rpb1_3"/>
</dbReference>
<dbReference type="Pfam" id="PF04983">
    <property type="entry name" value="RNA_pol_Rpb1_3"/>
    <property type="match status" value="1"/>
</dbReference>
<proteinExistence type="inferred from homology"/>
<dbReference type="Gene3D" id="1.10.40.90">
    <property type="match status" value="1"/>
</dbReference>
<dbReference type="InterPro" id="IPR042102">
    <property type="entry name" value="RNA_pol_Rpb1_3_sf"/>
</dbReference>
<feature type="binding site" evidence="7">
    <location>
        <position position="978"/>
    </location>
    <ligand>
        <name>Mg(2+)</name>
        <dbReference type="ChEBI" id="CHEBI:18420"/>
    </ligand>
</feature>
<dbReference type="RefSeq" id="WP_012543941.1">
    <property type="nucleotide sequence ID" value="NC_011295.1"/>
</dbReference>
<protein>
    <recommendedName>
        <fullName evidence="7">DNA-directed RNA polymerase subunit beta'</fullName>
        <shortName evidence="7">RNAP subunit beta'</shortName>
        <ecNumber evidence="7">2.7.7.6</ecNumber>
    </recommendedName>
    <alternativeName>
        <fullName evidence="7">RNA polymerase subunit beta'</fullName>
    </alternativeName>
    <alternativeName>
        <fullName evidence="7">Transcriptase subunit beta'</fullName>
    </alternativeName>
</protein>
<evidence type="ECO:0000256" key="5">
    <source>
        <dbReference type="ARBA" id="ARBA00023163"/>
    </source>
</evidence>
<dbReference type="Gene3D" id="1.10.1790.20">
    <property type="match status" value="1"/>
</dbReference>
<feature type="binding site" evidence="7">
    <location>
        <position position="74"/>
    </location>
    <ligand>
        <name>Zn(2+)</name>
        <dbReference type="ChEBI" id="CHEBI:29105"/>
        <label>1</label>
    </ligand>
</feature>
<accession>B5Y993</accession>
<evidence type="ECO:0000259" key="10">
    <source>
        <dbReference type="SMART" id="SM00663"/>
    </source>
</evidence>
<dbReference type="Pfam" id="PF00623">
    <property type="entry name" value="RNA_pol_Rpb1_2"/>
    <property type="match status" value="1"/>
</dbReference>
<comment type="caution">
    <text evidence="7">Lacks conserved residue(s) required for the propagation of feature annotation.</text>
</comment>
<comment type="subunit">
    <text evidence="7">The RNAP catalytic core consists of 2 alpha, 1 beta, 1 beta' and 1 omega subunit. When a sigma factor is associated with the core the holoenzyme is formed, which can initiate transcription.</text>
</comment>
<comment type="function">
    <text evidence="7 8">DNA-dependent RNA polymerase catalyzes the transcription of DNA into RNA using the four ribonucleoside triphosphates as substrates.</text>
</comment>
<feature type="binding site" evidence="7">
    <location>
        <position position="71"/>
    </location>
    <ligand>
        <name>Zn(2+)</name>
        <dbReference type="ChEBI" id="CHEBI:29105"/>
        <label>1</label>
    </ligand>
</feature>
<dbReference type="Gene3D" id="2.40.40.20">
    <property type="match status" value="1"/>
</dbReference>
<dbReference type="SMART" id="SM00663">
    <property type="entry name" value="RPOLA_N"/>
    <property type="match status" value="1"/>
</dbReference>
<dbReference type="GO" id="GO:0000287">
    <property type="term" value="F:magnesium ion binding"/>
    <property type="evidence" value="ECO:0007669"/>
    <property type="project" value="UniProtKB-UniRule"/>
</dbReference>
<comment type="similarity">
    <text evidence="7 8">Belongs to the RNA polymerase beta' chain family.</text>
</comment>
<dbReference type="PANTHER" id="PTHR19376:SF54">
    <property type="entry name" value="DNA-DIRECTED RNA POLYMERASE SUBUNIT BETA"/>
    <property type="match status" value="1"/>
</dbReference>
<keyword evidence="4 7" id="KW-0479">Metal-binding</keyword>
<dbReference type="InterPro" id="IPR012754">
    <property type="entry name" value="DNA-dir_RpoC_beta_prime_bact"/>
</dbReference>
<dbReference type="InterPro" id="IPR000722">
    <property type="entry name" value="RNA_pol_asu"/>
</dbReference>
<feature type="domain" description="RNA polymerase N-terminal" evidence="10">
    <location>
        <begin position="751"/>
        <end position="1030"/>
    </location>
</feature>
<evidence type="ECO:0000256" key="9">
    <source>
        <dbReference type="SAM" id="Coils"/>
    </source>
</evidence>
<dbReference type="Gene3D" id="1.10.150.390">
    <property type="match status" value="1"/>
</dbReference>
<dbReference type="InterPro" id="IPR006592">
    <property type="entry name" value="RNA_pol_N"/>
</dbReference>
<keyword evidence="3 7" id="KW-0548">Nucleotidyltransferase</keyword>
<evidence type="ECO:0000256" key="7">
    <source>
        <dbReference type="HAMAP-Rule" id="MF_01322"/>
    </source>
</evidence>
<dbReference type="InterPro" id="IPR045867">
    <property type="entry name" value="DNA-dir_RpoC_beta_prime"/>
</dbReference>
<dbReference type="eggNOG" id="COG0086">
    <property type="taxonomic scope" value="Bacteria"/>
</dbReference>
<keyword evidence="5 7" id="KW-0804">Transcription</keyword>
<dbReference type="Gene3D" id="2.40.50.100">
    <property type="match status" value="1"/>
</dbReference>
<dbReference type="SUPFAM" id="SSF64484">
    <property type="entry name" value="beta and beta-prime subunits of DNA dependent RNA-polymerase"/>
    <property type="match status" value="2"/>
</dbReference>
<dbReference type="KEGG" id="cpo:COPRO5265_1018"/>
<dbReference type="HAMAP" id="MF_01322">
    <property type="entry name" value="RNApol_bact_RpoC"/>
    <property type="match status" value="1"/>
</dbReference>
<organism evidence="11 12">
    <name type="scientific">Coprothermobacter proteolyticus (strain ATCC 35245 / DSM 5265 / OCM 4 / BT)</name>
    <dbReference type="NCBI Taxonomy" id="309798"/>
    <lineage>
        <taxon>Bacteria</taxon>
        <taxon>Pseudomonadati</taxon>
        <taxon>Coprothermobacterota</taxon>
        <taxon>Coprothermobacteria</taxon>
        <taxon>Coprothermobacterales</taxon>
        <taxon>Coprothermobacteraceae</taxon>
        <taxon>Coprothermobacter</taxon>
    </lineage>
</organism>
<keyword evidence="1 7" id="KW-0240">DNA-directed RNA polymerase</keyword>
<evidence type="ECO:0000256" key="6">
    <source>
        <dbReference type="ARBA" id="ARBA00048552"/>
    </source>
</evidence>
<keyword evidence="7" id="KW-0460">Magnesium</keyword>
<dbReference type="InterPro" id="IPR044893">
    <property type="entry name" value="RNA_pol_Rpb1_clamp_domain"/>
</dbReference>
<feature type="binding site" evidence="7">
    <location>
        <position position="56"/>
    </location>
    <ligand>
        <name>Zn(2+)</name>
        <dbReference type="ChEBI" id="CHEBI:29105"/>
        <label>1</label>
    </ligand>
</feature>
<dbReference type="InterPro" id="IPR007083">
    <property type="entry name" value="RNA_pol_Rpb1_4"/>
</dbReference>
<dbReference type="Gene3D" id="1.10.132.30">
    <property type="match status" value="1"/>
</dbReference>
<reference evidence="11 12" key="2">
    <citation type="journal article" date="2014" name="Genome Announc.">
        <title>Complete Genome Sequence of Coprothermobacter proteolyticus DSM 5265.</title>
        <authorList>
            <person name="Alexiev A."/>
            <person name="Coil D.A."/>
            <person name="Badger J.H."/>
            <person name="Enticknap J."/>
            <person name="Ward N."/>
            <person name="Robb F.T."/>
            <person name="Eisen J.A."/>
        </authorList>
    </citation>
    <scope>NUCLEOTIDE SEQUENCE [LARGE SCALE GENOMIC DNA]</scope>
    <source>
        <strain evidence="12">ATCC 35245 / DSM 5265 / OCM 4 / BT</strain>
    </source>
</reference>
<evidence type="ECO:0000256" key="3">
    <source>
        <dbReference type="ARBA" id="ARBA00022695"/>
    </source>
</evidence>
<dbReference type="HOGENOM" id="CLU_000524_3_0_9"/>
<feature type="binding site" evidence="7">
    <location>
        <position position="980"/>
    </location>
    <ligand>
        <name>Mg(2+)</name>
        <dbReference type="ChEBI" id="CHEBI:18420"/>
    </ligand>
</feature>
<sequence>MDFDALRVRLASPDEIRAMSHGEVKKSETVNYRTNRPEPDGLFCERIFGPTRDYECACGKYKGRKYEGQVCERCGVEVTRSSVRRERMGHIELGTPIVHPWFFRNAQSRLGFMVDMKQKDLERVIYYTSNLATDTGPDILPRLTVMTSEKALAFSFWFLGQKLVLHSIADVQSIPLDRLELAGTPDFSSGLLLLEAALKDIYDLLSENIKTYRQLSVYKTANYLIKRLSELISESYNVPVHMVKEIWKSNAYILRTNGSFEVITSEQYLMLLPNEQEQVLTGVKGITALVASREELLDFVGEQLEKFPTDMRRIIVNPVSGGRHITKDEFVECVKAPVFTEGKWLSFEEALELYSRGATINSSSFIIHLVSEVFGAFNLKRSELLSKAGAAADSEDKQYLLGKMIATTLGTGDFESALSKIVSGAYTVVPYYRVETVPSPGVNKYKVLARGLALALQNLVADIQQIREILDQRNLTWEEQRPLIEKDVRFVLKALGLEDIDIDKILDGGYEVVNNFGYFSVMPREGQSMEDVLRNACSMVLKDVTRLLDRVQDYEILIDDDKERALQIIKHVLGAELSDDEELDLSVTSYDLKLVRGLRPVSQDQVWQMITLLLSEAFVRDSVFAAEVFRRLGFEDGEELFENLSKELVVSTSFVAPRVNPLDLLSDDEAEAYRLLIDVDILRNEEPLLKTLTGGEAIKELLEKNYSPDKLQDWVDYLVEQLEEASGQKKQKLTKRLQVVNGFLRSKTNPSWMVLEVLPVLPPDLRPLIFDKNERAKSSDLNELYRRIINRNLRLKRLREQKAPDLIIRNEMRLLQEAVEALIDNSRKDKPVKDSRGRQLKSLTDKLSGKQGRFRQNLLGKRVDYSGRSVIVIGPDLKLNQTGIPRIMAAELFKPMLIGELQRREIASTAKQAKKMIESYDPRIWPVLADIVKGYYVLLNRAPTLHRPSIQAFEPVLVDSKAISVPPMICPPFNADFDGDQMAVHVPLSNQALAEARFLMSSHLNILSPAHGEPLAAPTQDLVIGPYFLTADIEGDFKGDGTIFYSAHEVEMALEDKKVDLHAHIWYVPLLKGDGSVQGTSQGIDTTKKGNTTVGRVIFNHFINQRLAENGLQALPFANDTMTKKVLYSYINDAIDRLGLSDSIYVLDAIKELGFKYATFSGLTISALDLSVVPSKDKLVEEAREKIERIEQEYNFGRLTVEERYEKIVNIWRDVVERVTDSLTDYFKETDHLYMMFTSGARGNKDQVRQLVGLRGLMADPTGKIIEYPIIDSLLEGLTIQEYFVSTHGARKGQADTALKTADAGYLTRRLVDVVQSVTITEDDHSVVSVGPKTFENVAAALVGRFAEEDVTLPGFDEPVVRRGQVIGVEEAQLIAEAGIEILVRRDLEMVRVSDLLDPDNFVYGLNHTNFVLPGEMRIGDEILPKGTKVTPSLAYKLKELGVEDLVVKREEGLLVRDLEATDGSVIAELGSRIWGRFAAEDIVDPNTGEVIVRAGQEITAQDAQRIDRADVKSVRIHSPITCLSEDGVCVTCYGRDLSRRRLVEKGESVGVVAAQSIGEPGTQLTLRTFHTGGVAGEDITGGLPRVEELFEARKKNALTDIVLPLQDFFAVFDGAEQKIERYVSNAMESFVGELDNVLKAHLNEIEDPDAAKNLKKVVRSWFSDMSDLLNEKLLQMRHELMQGYDWNGLNLTSLNRANEMMEELYQLLERKAGEFERIFMDALHAASLEEHVGSLSGHFREKLDNVQNTLRTELSIVPWYIAVAAGIKGDDPAELKNFYASYVDSLHVGDVDFAFDIDAKRPTKKGKLVAMAPMDGVVHETFTVTEHGQELFTIIVVKQGDSFGAFVTNAESRKLRIRPDDMGTKYLFPGYRLVFDSIEASLLLRAFGKNAAADYLIGEIKSVYASQKVEINDKHFEIVLRQMFSKVVIDESGDSVEMLPGDVVEWTDYEQEVRYWTLQGKKAPRGRQLCMGVTKVSKSSKSWLAAASFQETPQVLVDAAIAGKVDKLKGLKENVIIARRIPAGTGIYKEEDFIIE</sequence>
<comment type="catalytic activity">
    <reaction evidence="6 7 8">
        <text>RNA(n) + a ribonucleoside 5'-triphosphate = RNA(n+1) + diphosphate</text>
        <dbReference type="Rhea" id="RHEA:21248"/>
        <dbReference type="Rhea" id="RHEA-COMP:14527"/>
        <dbReference type="Rhea" id="RHEA-COMP:17342"/>
        <dbReference type="ChEBI" id="CHEBI:33019"/>
        <dbReference type="ChEBI" id="CHEBI:61557"/>
        <dbReference type="ChEBI" id="CHEBI:140395"/>
        <dbReference type="EC" id="2.7.7.6"/>
    </reaction>
</comment>
<reference evidence="12" key="1">
    <citation type="submission" date="2008-08" db="EMBL/GenBank/DDBJ databases">
        <title>The complete genome sequence of Coprothermobacter proteolyticus strain ATCC 5245 / DSM 5265 / BT.</title>
        <authorList>
            <person name="Dodson R.J."/>
            <person name="Durkin A.S."/>
            <person name="Wu M."/>
            <person name="Eisen J."/>
            <person name="Sutton G."/>
        </authorList>
    </citation>
    <scope>NUCLEOTIDE SEQUENCE [LARGE SCALE GENOMIC DNA]</scope>
    <source>
        <strain evidence="12">ATCC 35245 / DSM 5265 / OCM 4 / BT</strain>
    </source>
</reference>
<dbReference type="PANTHER" id="PTHR19376">
    <property type="entry name" value="DNA-DIRECTED RNA POLYMERASE"/>
    <property type="match status" value="1"/>
</dbReference>
<keyword evidence="12" id="KW-1185">Reference proteome</keyword>
<evidence type="ECO:0000256" key="2">
    <source>
        <dbReference type="ARBA" id="ARBA00022679"/>
    </source>
</evidence>
<dbReference type="InterPro" id="IPR007080">
    <property type="entry name" value="RNA_pol_Rpb1_1"/>
</dbReference>
<dbReference type="EMBL" id="CP001145">
    <property type="protein sequence ID" value="ACI17289.1"/>
    <property type="molecule type" value="Genomic_DNA"/>
</dbReference>
<evidence type="ECO:0000256" key="4">
    <source>
        <dbReference type="ARBA" id="ARBA00022723"/>
    </source>
</evidence>
<dbReference type="GO" id="GO:0003677">
    <property type="term" value="F:DNA binding"/>
    <property type="evidence" value="ECO:0007669"/>
    <property type="project" value="UniProtKB-UniRule"/>
</dbReference>
<dbReference type="Proteomes" id="UP000001732">
    <property type="component" value="Chromosome"/>
</dbReference>
<feature type="binding site" evidence="7">
    <location>
        <position position="58"/>
    </location>
    <ligand>
        <name>Zn(2+)</name>
        <dbReference type="ChEBI" id="CHEBI:29105"/>
        <label>1</label>
    </ligand>
</feature>
<dbReference type="CDD" id="cd01609">
    <property type="entry name" value="RNAP_beta'_N"/>
    <property type="match status" value="1"/>
</dbReference>
<dbReference type="GO" id="GO:0003899">
    <property type="term" value="F:DNA-directed RNA polymerase activity"/>
    <property type="evidence" value="ECO:0007669"/>
    <property type="project" value="UniProtKB-UniRule"/>
</dbReference>
<gene>
    <name evidence="7 11" type="primary">rpoC</name>
    <name evidence="11" type="ordered locus">COPRO5265_1018</name>
</gene>
<dbReference type="GO" id="GO:0000428">
    <property type="term" value="C:DNA-directed RNA polymerase complex"/>
    <property type="evidence" value="ECO:0007669"/>
    <property type="project" value="UniProtKB-KW"/>
</dbReference>
<keyword evidence="9" id="KW-0175">Coiled coil</keyword>
<dbReference type="InterPro" id="IPR038120">
    <property type="entry name" value="Rpb1_funnel_sf"/>
</dbReference>
<dbReference type="EC" id="2.7.7.6" evidence="7"/>
<evidence type="ECO:0000313" key="12">
    <source>
        <dbReference type="Proteomes" id="UP000001732"/>
    </source>
</evidence>
<dbReference type="CDD" id="cd02655">
    <property type="entry name" value="RNAP_beta'_C"/>
    <property type="match status" value="1"/>
</dbReference>
<dbReference type="Pfam" id="PF04998">
    <property type="entry name" value="RNA_pol_Rpb1_5"/>
    <property type="match status" value="1"/>
</dbReference>
<dbReference type="Gene3D" id="1.10.274.100">
    <property type="entry name" value="RNA polymerase Rpb1, domain 3"/>
    <property type="match status" value="1"/>
</dbReference>
<comment type="cofactor">
    <cofactor evidence="7">
        <name>Mg(2+)</name>
        <dbReference type="ChEBI" id="CHEBI:18420"/>
    </cofactor>
    <text evidence="7">Binds 1 Mg(2+) ion per subunit.</text>
</comment>
<dbReference type="Gene3D" id="4.10.860.120">
    <property type="entry name" value="RNA polymerase II, clamp domain"/>
    <property type="match status" value="1"/>
</dbReference>
<dbReference type="GO" id="GO:0008270">
    <property type="term" value="F:zinc ion binding"/>
    <property type="evidence" value="ECO:0007669"/>
    <property type="project" value="UniProtKB-UniRule"/>
</dbReference>
<feature type="binding site" evidence="7">
    <location>
        <position position="976"/>
    </location>
    <ligand>
        <name>Mg(2+)</name>
        <dbReference type="ChEBI" id="CHEBI:18420"/>
    </ligand>
</feature>
<dbReference type="STRING" id="309798.COPRO5265_1018"/>
<evidence type="ECO:0000256" key="8">
    <source>
        <dbReference type="RuleBase" id="RU004279"/>
    </source>
</evidence>
<dbReference type="Pfam" id="PF04997">
    <property type="entry name" value="RNA_pol_Rpb1_1"/>
    <property type="match status" value="2"/>
</dbReference>